<dbReference type="Proteomes" id="UP001589793">
    <property type="component" value="Unassembled WGS sequence"/>
</dbReference>
<feature type="chain" id="PRO_5046672997" evidence="1">
    <location>
        <begin position="24"/>
        <end position="138"/>
    </location>
</feature>
<dbReference type="EMBL" id="JBHLSV010000018">
    <property type="protein sequence ID" value="MFC0675034.1"/>
    <property type="molecule type" value="Genomic_DNA"/>
</dbReference>
<evidence type="ECO:0000256" key="1">
    <source>
        <dbReference type="SAM" id="SignalP"/>
    </source>
</evidence>
<accession>A0ABV6RDH5</accession>
<sequence length="138" mass="13876">MVGSAVMGAVGALILSGSVTASADPAAPSDVVMGTSRAESIFGMSIRNGDASIDAYGVEKDDVTQALWISVHPGEPEAALDETTDAIETGRADAALWYSPVSDSIRIETTSEGAALFGSEIGGVEVSVVLTACIGDAV</sequence>
<protein>
    <submittedName>
        <fullName evidence="2">Uncharacterized protein</fullName>
    </submittedName>
</protein>
<dbReference type="RefSeq" id="WP_376981684.1">
    <property type="nucleotide sequence ID" value="NZ_JBHLSV010000018.1"/>
</dbReference>
<feature type="signal peptide" evidence="1">
    <location>
        <begin position="1"/>
        <end position="23"/>
    </location>
</feature>
<keyword evidence="1" id="KW-0732">Signal</keyword>
<reference evidence="2 3" key="1">
    <citation type="submission" date="2024-09" db="EMBL/GenBank/DDBJ databases">
        <authorList>
            <person name="Sun Q."/>
            <person name="Mori K."/>
        </authorList>
    </citation>
    <scope>NUCLEOTIDE SEQUENCE [LARGE SCALE GENOMIC DNA]</scope>
    <source>
        <strain evidence="2 3">CICC 10874</strain>
    </source>
</reference>
<name>A0ABV6RDH5_9MICO</name>
<keyword evidence="3" id="KW-1185">Reference proteome</keyword>
<gene>
    <name evidence="2" type="ORF">ACFFF6_13795</name>
</gene>
<comment type="caution">
    <text evidence="2">The sequence shown here is derived from an EMBL/GenBank/DDBJ whole genome shotgun (WGS) entry which is preliminary data.</text>
</comment>
<evidence type="ECO:0000313" key="3">
    <source>
        <dbReference type="Proteomes" id="UP001589793"/>
    </source>
</evidence>
<proteinExistence type="predicted"/>
<organism evidence="2 3">
    <name type="scientific">Brachybacterium hainanense</name>
    <dbReference type="NCBI Taxonomy" id="1541174"/>
    <lineage>
        <taxon>Bacteria</taxon>
        <taxon>Bacillati</taxon>
        <taxon>Actinomycetota</taxon>
        <taxon>Actinomycetes</taxon>
        <taxon>Micrococcales</taxon>
        <taxon>Dermabacteraceae</taxon>
        <taxon>Brachybacterium</taxon>
    </lineage>
</organism>
<evidence type="ECO:0000313" key="2">
    <source>
        <dbReference type="EMBL" id="MFC0675034.1"/>
    </source>
</evidence>